<dbReference type="InterPro" id="IPR001638">
    <property type="entry name" value="Solute-binding_3/MltF_N"/>
</dbReference>
<accession>A0AAW5ET04</accession>
<dbReference type="Gene3D" id="3.40.190.10">
    <property type="entry name" value="Periplasmic binding protein-like II"/>
    <property type="match status" value="2"/>
</dbReference>
<dbReference type="GO" id="GO:0016020">
    <property type="term" value="C:membrane"/>
    <property type="evidence" value="ECO:0007669"/>
    <property type="project" value="InterPro"/>
</dbReference>
<proteinExistence type="inferred from homology"/>
<evidence type="ECO:0000256" key="2">
    <source>
        <dbReference type="ARBA" id="ARBA00022448"/>
    </source>
</evidence>
<dbReference type="AlphaFoldDB" id="A0AAW5ET04"/>
<gene>
    <name evidence="7" type="ORF">K1W68_07955</name>
</gene>
<dbReference type="FunFam" id="3.40.190.10:FF:000050">
    <property type="entry name" value="Sulfonate ABC transporter substrate-binding protein"/>
    <property type="match status" value="1"/>
</dbReference>
<dbReference type="Pfam" id="PF13379">
    <property type="entry name" value="NMT1_2"/>
    <property type="match status" value="1"/>
</dbReference>
<reference evidence="7" key="1">
    <citation type="journal article" date="2021" name="Polymers (Basel)">
        <title>Highly Stretchable Bacterial Cellulose Produced by Komagataeibacter hansenii SI1.</title>
        <authorList>
            <person name="Cielecka I."/>
            <person name="Ryngajllo M."/>
            <person name="Maniukiewicz W."/>
            <person name="Bielecki S."/>
        </authorList>
    </citation>
    <scope>NUCLEOTIDE SEQUENCE</scope>
    <source>
        <strain evidence="7">SI1</strain>
    </source>
</reference>
<dbReference type="GO" id="GO:0042626">
    <property type="term" value="F:ATPase-coupled transmembrane transporter activity"/>
    <property type="evidence" value="ECO:0007669"/>
    <property type="project" value="InterPro"/>
</dbReference>
<organism evidence="7 8">
    <name type="scientific">Novacetimonas hansenii</name>
    <name type="common">Komagataeibacter hansenii</name>
    <dbReference type="NCBI Taxonomy" id="436"/>
    <lineage>
        <taxon>Bacteria</taxon>
        <taxon>Pseudomonadati</taxon>
        <taxon>Pseudomonadota</taxon>
        <taxon>Alphaproteobacteria</taxon>
        <taxon>Acetobacterales</taxon>
        <taxon>Acetobacteraceae</taxon>
        <taxon>Novacetimonas</taxon>
    </lineage>
</organism>
<dbReference type="EMBL" id="JAIBCX010000016">
    <property type="protein sequence ID" value="MCJ8353921.1"/>
    <property type="molecule type" value="Genomic_DNA"/>
</dbReference>
<dbReference type="SUPFAM" id="SSF53850">
    <property type="entry name" value="Periplasmic binding protein-like II"/>
    <property type="match status" value="1"/>
</dbReference>
<evidence type="ECO:0000256" key="5">
    <source>
        <dbReference type="ARBA" id="ARBA00070228"/>
    </source>
</evidence>
<evidence type="ECO:0000256" key="1">
    <source>
        <dbReference type="ARBA" id="ARBA00010742"/>
    </source>
</evidence>
<dbReference type="NCBIfam" id="TIGR01728">
    <property type="entry name" value="SsuA_fam"/>
    <property type="match status" value="1"/>
</dbReference>
<sequence>MIPPCLAANLPITFEGNVFMENRIMLDRRSLMIFTLSALTSMSMGKKAFAAPQTIRIGYQKYGTLILLKEKGFLETALANTGIAVEWSQFPAGPPLLQAMAAGAIDIGQTGDLPPVFAQANIPDSIVYFGHEPKCGSSEAIIVHDDSPIRSIEDLKGKKVAVTRGSDANWLLLSSLLQKGLSFDDIHLSYLLPAAARPAFEAGTIDAWAIWDPYLSAVGQKVRPLATGADIKGAMAFYLASLPFYKNNPNLLSIVRNAIIECDNWAQTHKEDVTHILASSTGLSPDIVGNSVEKLTFRFNTMDDDAIAQQEAIAAAFYKKKLITTQPDIRKSIAQLDR</sequence>
<keyword evidence="3" id="KW-0732">Signal</keyword>
<protein>
    <recommendedName>
        <fullName evidence="5">Putative aliphatic sulfonates-binding protein</fullName>
    </recommendedName>
</protein>
<dbReference type="Proteomes" id="UP001202887">
    <property type="component" value="Unassembled WGS sequence"/>
</dbReference>
<evidence type="ECO:0000259" key="6">
    <source>
        <dbReference type="SMART" id="SM00062"/>
    </source>
</evidence>
<evidence type="ECO:0000313" key="7">
    <source>
        <dbReference type="EMBL" id="MCJ8353921.1"/>
    </source>
</evidence>
<reference evidence="7" key="2">
    <citation type="submission" date="2022-03" db="EMBL/GenBank/DDBJ databases">
        <authorList>
            <person name="Ryngajllo M."/>
            <person name="Jacek P."/>
            <person name="Kubiak K."/>
        </authorList>
    </citation>
    <scope>NUCLEOTIDE SEQUENCE</scope>
    <source>
        <strain evidence="7">SI1</strain>
    </source>
</reference>
<evidence type="ECO:0000256" key="4">
    <source>
        <dbReference type="ARBA" id="ARBA00055538"/>
    </source>
</evidence>
<dbReference type="PANTHER" id="PTHR30024">
    <property type="entry name" value="ALIPHATIC SULFONATES-BINDING PROTEIN-RELATED"/>
    <property type="match status" value="1"/>
</dbReference>
<comment type="function">
    <text evidence="4">Part of a binding-protein-dependent transport system for aliphatic sulfonates. Putative binding protein.</text>
</comment>
<dbReference type="SMART" id="SM00062">
    <property type="entry name" value="PBPb"/>
    <property type="match status" value="1"/>
</dbReference>
<keyword evidence="2" id="KW-0813">Transport</keyword>
<feature type="domain" description="Solute-binding protein family 3/N-terminal" evidence="6">
    <location>
        <begin position="54"/>
        <end position="272"/>
    </location>
</feature>
<evidence type="ECO:0000313" key="8">
    <source>
        <dbReference type="Proteomes" id="UP001202887"/>
    </source>
</evidence>
<dbReference type="PANTHER" id="PTHR30024:SF42">
    <property type="entry name" value="ALIPHATIC SULFONATES-BINDING PROTEIN-RELATED"/>
    <property type="match status" value="1"/>
</dbReference>
<comment type="caution">
    <text evidence="7">The sequence shown here is derived from an EMBL/GenBank/DDBJ whole genome shotgun (WGS) entry which is preliminary data.</text>
</comment>
<comment type="similarity">
    <text evidence="1">Belongs to the bacterial solute-binding protein SsuA/TauA family.</text>
</comment>
<dbReference type="InterPro" id="IPR010067">
    <property type="entry name" value="ABC_SsuA_sub-bd"/>
</dbReference>
<evidence type="ECO:0000256" key="3">
    <source>
        <dbReference type="ARBA" id="ARBA00022729"/>
    </source>
</evidence>
<name>A0AAW5ET04_NOVHA</name>